<name>A0A444JQJ6_9GAMM</name>
<proteinExistence type="predicted"/>
<evidence type="ECO:0000313" key="1">
    <source>
        <dbReference type="EMBL" id="RWX55347.1"/>
    </source>
</evidence>
<protein>
    <submittedName>
        <fullName evidence="1">Uncharacterized protein</fullName>
    </submittedName>
</protein>
<organism evidence="1 2">
    <name type="scientific">Photobacterium chitinilyticum</name>
    <dbReference type="NCBI Taxonomy" id="2485123"/>
    <lineage>
        <taxon>Bacteria</taxon>
        <taxon>Pseudomonadati</taxon>
        <taxon>Pseudomonadota</taxon>
        <taxon>Gammaproteobacteria</taxon>
        <taxon>Vibrionales</taxon>
        <taxon>Vibrionaceae</taxon>
        <taxon>Photobacterium</taxon>
    </lineage>
</organism>
<keyword evidence="2" id="KW-1185">Reference proteome</keyword>
<accession>A0A444JQJ6</accession>
<comment type="caution">
    <text evidence="1">The sequence shown here is derived from an EMBL/GenBank/DDBJ whole genome shotgun (WGS) entry which is preliminary data.</text>
</comment>
<sequence>MIKPQFLQNHPLDHLEPALNDLLRSTNAPSQKDRASKLAALLNAFLHMTSTKFKFISTNDAKFTEHVLTGFVGFIYTEIDGSVTNKYQLARLVMRLPCCNLSFKISNLKLSDDAQLAVDYYKKNFNVDEQVRRFYEGWFVEAKDGKTAFFDLTSIYLTYDEMHISQIHESVKSFAVKEACNSLKACLKSLGLIIKKLPVIACDSHTFHDVMSSKKINKTISCIYSLCLNDAVQSEHCLKTFHVNWQSAITVFKEVFVKKGIVGKPRIELLAPEFKTSGKQVTSKTKERKGKDGNAFNNKLITPIPLSYSDTKAKELIFESIKADINHVTFHCRKIWDETMKNHEDFKTLAEQGQVRPLVKQSFKNPLDMTRDENVCATFRQCGFRYQDRYNQWLLGAKNVKNLTTLLALPTITVMQAFCYLLIEIHPSITPSWLAKWDLYDDKGDFHGFKEVKGVWIALSKKERKGKENAQQEVMLTVESKKLIEEYLELTQQLRTQLQQESNDGFRKMLISAETIASKAQTYTANSRPTKELGKKLAEPSKHKAETEAVSIAKHLTHSRMRSAVGVRVYLETGSVHAMAEALGHEKYVPSLISHYLPKPLWDYFTNRWIRQFQNAIVYEAMKDSRYLHKAIDIHPDELNSFLEKHGLGELPEHIRTGKKKAKDIANDEVCQFDEAIFLVSTSLLQLFMALVTIVDNAPSETKTTQFAKNWYEAAKFVLSHISVALKNREVNSPGNAEMISNDIAEMYRVAANNPLNNELIEGAILCQSV</sequence>
<dbReference type="AlphaFoldDB" id="A0A444JQJ6"/>
<dbReference type="Proteomes" id="UP000287563">
    <property type="component" value="Unassembled WGS sequence"/>
</dbReference>
<gene>
    <name evidence="1" type="ORF">EDI28_12340</name>
</gene>
<evidence type="ECO:0000313" key="2">
    <source>
        <dbReference type="Proteomes" id="UP000287563"/>
    </source>
</evidence>
<reference evidence="1 2" key="1">
    <citation type="submission" date="2018-11" db="EMBL/GenBank/DDBJ databases">
        <title>Photobacterium sp. BEI247 sp. nov., a marine bacterium isolated from Yongle Blue Hole in the South China Sea.</title>
        <authorList>
            <person name="Wang X."/>
        </authorList>
    </citation>
    <scope>NUCLEOTIDE SEQUENCE [LARGE SCALE GENOMIC DNA]</scope>
    <source>
        <strain evidence="2">BEI247</strain>
    </source>
</reference>
<dbReference type="EMBL" id="RJLM01000004">
    <property type="protein sequence ID" value="RWX55347.1"/>
    <property type="molecule type" value="Genomic_DNA"/>
</dbReference>